<comment type="caution">
    <text evidence="1">The sequence shown here is derived from an EMBL/GenBank/DDBJ whole genome shotgun (WGS) entry which is preliminary data.</text>
</comment>
<evidence type="ECO:0000313" key="1">
    <source>
        <dbReference type="EMBL" id="RHZ35082.1"/>
    </source>
</evidence>
<reference evidence="1 2" key="1">
    <citation type="submission" date="2018-08" db="EMBL/GenBank/DDBJ databases">
        <title>Aphanomyces genome sequencing and annotation.</title>
        <authorList>
            <person name="Minardi D."/>
            <person name="Oidtmann B."/>
            <person name="Van Der Giezen M."/>
            <person name="Studholme D.J."/>
        </authorList>
    </citation>
    <scope>NUCLEOTIDE SEQUENCE [LARGE SCALE GENOMIC DNA]</scope>
    <source>
        <strain evidence="1 2">FDL457</strain>
    </source>
</reference>
<dbReference type="Proteomes" id="UP000286510">
    <property type="component" value="Unassembled WGS sequence"/>
</dbReference>
<name>A0A3R7BPN5_APHAT</name>
<feature type="non-terminal residue" evidence="1">
    <location>
        <position position="1"/>
    </location>
</feature>
<organism evidence="1 2">
    <name type="scientific">Aphanomyces astaci</name>
    <name type="common">Crayfish plague agent</name>
    <dbReference type="NCBI Taxonomy" id="112090"/>
    <lineage>
        <taxon>Eukaryota</taxon>
        <taxon>Sar</taxon>
        <taxon>Stramenopiles</taxon>
        <taxon>Oomycota</taxon>
        <taxon>Saprolegniomycetes</taxon>
        <taxon>Saprolegniales</taxon>
        <taxon>Verrucalvaceae</taxon>
        <taxon>Aphanomyces</taxon>
    </lineage>
</organism>
<gene>
    <name evidence="1" type="ORF">DYB26_001471</name>
</gene>
<proteinExistence type="predicted"/>
<sequence>KHTESWRLNRCKDDQVAWNQRLHALPQHCTRSLVYGAHIPVPAMSQCLRCGHRTRASGCSLDQRSMLPPPLLRLLDFC</sequence>
<accession>A0A3R7BPN5</accession>
<dbReference type="EMBL" id="QUTF01009455">
    <property type="protein sequence ID" value="RHZ35082.1"/>
    <property type="molecule type" value="Genomic_DNA"/>
</dbReference>
<protein>
    <submittedName>
        <fullName evidence="1">Uncharacterized protein</fullName>
    </submittedName>
</protein>
<evidence type="ECO:0000313" key="2">
    <source>
        <dbReference type="Proteomes" id="UP000286510"/>
    </source>
</evidence>
<dbReference type="AlphaFoldDB" id="A0A3R7BPN5"/>